<proteinExistence type="predicted"/>
<reference evidence="3" key="1">
    <citation type="submission" date="2015-01" db="EMBL/GenBank/DDBJ databases">
        <authorList>
            <person name="Aksoy S."/>
            <person name="Warren W."/>
            <person name="Wilson R.K."/>
        </authorList>
    </citation>
    <scope>NUCLEOTIDE SEQUENCE [LARGE SCALE GENOMIC DNA]</scope>
    <source>
        <strain evidence="3">IAEA</strain>
    </source>
</reference>
<dbReference type="VEuPathDB" id="VectorBase:GPPI017532"/>
<name>A0A1B0B3F4_9MUSC</name>
<keyword evidence="1" id="KW-0732">Signal</keyword>
<protein>
    <submittedName>
        <fullName evidence="2">Uncharacterized protein</fullName>
    </submittedName>
</protein>
<evidence type="ECO:0000256" key="1">
    <source>
        <dbReference type="SAM" id="SignalP"/>
    </source>
</evidence>
<dbReference type="EMBL" id="JXJN01007815">
    <property type="status" value="NOT_ANNOTATED_CDS"/>
    <property type="molecule type" value="Genomic_DNA"/>
</dbReference>
<dbReference type="Proteomes" id="UP000092460">
    <property type="component" value="Unassembled WGS sequence"/>
</dbReference>
<evidence type="ECO:0000313" key="3">
    <source>
        <dbReference type="Proteomes" id="UP000092460"/>
    </source>
</evidence>
<reference evidence="2" key="2">
    <citation type="submission" date="2020-05" db="UniProtKB">
        <authorList>
            <consortium name="EnsemblMetazoa"/>
        </authorList>
    </citation>
    <scope>IDENTIFICATION</scope>
    <source>
        <strain evidence="2">IAEA</strain>
    </source>
</reference>
<organism evidence="2 3">
    <name type="scientific">Glossina palpalis gambiensis</name>
    <dbReference type="NCBI Taxonomy" id="67801"/>
    <lineage>
        <taxon>Eukaryota</taxon>
        <taxon>Metazoa</taxon>
        <taxon>Ecdysozoa</taxon>
        <taxon>Arthropoda</taxon>
        <taxon>Hexapoda</taxon>
        <taxon>Insecta</taxon>
        <taxon>Pterygota</taxon>
        <taxon>Neoptera</taxon>
        <taxon>Endopterygota</taxon>
        <taxon>Diptera</taxon>
        <taxon>Brachycera</taxon>
        <taxon>Muscomorpha</taxon>
        <taxon>Hippoboscoidea</taxon>
        <taxon>Glossinidae</taxon>
        <taxon>Glossina</taxon>
    </lineage>
</organism>
<dbReference type="AlphaFoldDB" id="A0A1B0B3F4"/>
<sequence>MVLLYSLKIIIASFLIAKANSALYRFVPEYGEVYQDCDYNPEMGGYSDFVDVSETNVIADDEGIHFNGTITILWDVKETDRVTVRYRHEPFSVLVEIDALVNMEGRYKGVTILRAYDENNQLKPNVICLETPGDIVKVKRRN</sequence>
<dbReference type="InterPro" id="IPR006601">
    <property type="entry name" value="Uncharacterised_DM11_DROME"/>
</dbReference>
<dbReference type="EnsemblMetazoa" id="GPPI017532-RA">
    <property type="protein sequence ID" value="GPPI017532-PA"/>
    <property type="gene ID" value="GPPI017532"/>
</dbReference>
<accession>A0A1B0B3F4</accession>
<dbReference type="SMART" id="SM00675">
    <property type="entry name" value="DM11"/>
    <property type="match status" value="1"/>
</dbReference>
<feature type="signal peptide" evidence="1">
    <location>
        <begin position="1"/>
        <end position="21"/>
    </location>
</feature>
<keyword evidence="3" id="KW-1185">Reference proteome</keyword>
<evidence type="ECO:0000313" key="2">
    <source>
        <dbReference type="EnsemblMetazoa" id="GPPI017532-PA"/>
    </source>
</evidence>
<feature type="chain" id="PRO_5008404534" evidence="1">
    <location>
        <begin position="22"/>
        <end position="142"/>
    </location>
</feature>